<reference evidence="1" key="1">
    <citation type="submission" date="2020-05" db="EMBL/GenBank/DDBJ databases">
        <authorList>
            <person name="Chiriac C."/>
            <person name="Salcher M."/>
            <person name="Ghai R."/>
            <person name="Kavagutti S V."/>
        </authorList>
    </citation>
    <scope>NUCLEOTIDE SEQUENCE</scope>
</reference>
<dbReference type="EMBL" id="CAEZXM010000018">
    <property type="protein sequence ID" value="CAB4680587.1"/>
    <property type="molecule type" value="Genomic_DNA"/>
</dbReference>
<name>A0A6J6N379_9ZZZZ</name>
<dbReference type="Gene3D" id="1.10.472.150">
    <property type="entry name" value="Glucose-regulated metallo-peptidase M90, N-terminal domain"/>
    <property type="match status" value="1"/>
</dbReference>
<dbReference type="InterPro" id="IPR024079">
    <property type="entry name" value="MetalloPept_cat_dom_sf"/>
</dbReference>
<sequence>MRFESKRQRQYRQVTERPFPAEWRRILAMSWAGWHSLTLDERSRLEPMIQEFVASKRWEAAQGFQVVEEMIVLIAAQACLLVLELPADYYRGVGSIIVHPTTMVIDGPRVTDNSGVFQSGPFPIQGQAQYEGPVVVAWDAVRREARYPEYGNNVVFHEFAHKLDMLDGTVDGMPPLPDSASRQQWIDVCTCEYEALKDETSGPLIREYGAVNPGEFFAVVSEIFFCRPVEMRAEKPELYAVLAGFYRQNPAARVAGE</sequence>
<dbReference type="PANTHER" id="PTHR30164:SF2">
    <property type="entry name" value="PROTEIN MTFA"/>
    <property type="match status" value="1"/>
</dbReference>
<dbReference type="GO" id="GO:0004177">
    <property type="term" value="F:aminopeptidase activity"/>
    <property type="evidence" value="ECO:0007669"/>
    <property type="project" value="TreeGrafter"/>
</dbReference>
<accession>A0A6J6N379</accession>
<dbReference type="InterPro" id="IPR042252">
    <property type="entry name" value="MtfA_N"/>
</dbReference>
<dbReference type="Pfam" id="PF06167">
    <property type="entry name" value="Peptidase_M90"/>
    <property type="match status" value="1"/>
</dbReference>
<dbReference type="InterPro" id="IPR010384">
    <property type="entry name" value="MtfA_fam"/>
</dbReference>
<dbReference type="Gene3D" id="3.40.390.10">
    <property type="entry name" value="Collagenase (Catalytic Domain)"/>
    <property type="match status" value="1"/>
</dbReference>
<dbReference type="SUPFAM" id="SSF55486">
    <property type="entry name" value="Metalloproteases ('zincins'), catalytic domain"/>
    <property type="match status" value="1"/>
</dbReference>
<gene>
    <name evidence="1" type="ORF">UFOPK2366_00180</name>
</gene>
<dbReference type="GO" id="GO:0008237">
    <property type="term" value="F:metallopeptidase activity"/>
    <property type="evidence" value="ECO:0007669"/>
    <property type="project" value="InterPro"/>
</dbReference>
<dbReference type="CDD" id="cd20169">
    <property type="entry name" value="Peptidase_M90_mtfA"/>
    <property type="match status" value="1"/>
</dbReference>
<dbReference type="AlphaFoldDB" id="A0A6J6N379"/>
<dbReference type="PANTHER" id="PTHR30164">
    <property type="entry name" value="MTFA PEPTIDASE"/>
    <property type="match status" value="1"/>
</dbReference>
<evidence type="ECO:0000313" key="1">
    <source>
        <dbReference type="EMBL" id="CAB4680587.1"/>
    </source>
</evidence>
<proteinExistence type="predicted"/>
<organism evidence="1">
    <name type="scientific">freshwater metagenome</name>
    <dbReference type="NCBI Taxonomy" id="449393"/>
    <lineage>
        <taxon>unclassified sequences</taxon>
        <taxon>metagenomes</taxon>
        <taxon>ecological metagenomes</taxon>
    </lineage>
</organism>
<protein>
    <submittedName>
        <fullName evidence="1">Unannotated protein</fullName>
    </submittedName>
</protein>
<dbReference type="GO" id="GO:0005829">
    <property type="term" value="C:cytosol"/>
    <property type="evidence" value="ECO:0007669"/>
    <property type="project" value="TreeGrafter"/>
</dbReference>